<evidence type="ECO:0000256" key="4">
    <source>
        <dbReference type="SAM" id="MobiDB-lite"/>
    </source>
</evidence>
<feature type="compositionally biased region" description="Basic and acidic residues" evidence="4">
    <location>
        <begin position="293"/>
        <end position="303"/>
    </location>
</feature>
<proteinExistence type="predicted"/>
<dbReference type="Pfam" id="PF12833">
    <property type="entry name" value="HTH_18"/>
    <property type="match status" value="1"/>
</dbReference>
<feature type="region of interest" description="Disordered" evidence="4">
    <location>
        <begin position="280"/>
        <end position="303"/>
    </location>
</feature>
<dbReference type="PANTHER" id="PTHR46796">
    <property type="entry name" value="HTH-TYPE TRANSCRIPTIONAL ACTIVATOR RHAS-RELATED"/>
    <property type="match status" value="1"/>
</dbReference>
<dbReference type="InterPro" id="IPR046532">
    <property type="entry name" value="DUF6597"/>
</dbReference>
<evidence type="ECO:0000313" key="6">
    <source>
        <dbReference type="EMBL" id="WAX57766.1"/>
    </source>
</evidence>
<keyword evidence="2" id="KW-0238">DNA-binding</keyword>
<evidence type="ECO:0000256" key="3">
    <source>
        <dbReference type="ARBA" id="ARBA00023163"/>
    </source>
</evidence>
<keyword evidence="7" id="KW-1185">Reference proteome</keyword>
<dbReference type="InterPro" id="IPR050204">
    <property type="entry name" value="AraC_XylS_family_regulators"/>
</dbReference>
<accession>A0ABY7K388</accession>
<organism evidence="6 7">
    <name type="scientific">Jatrophihabitans cynanchi</name>
    <dbReference type="NCBI Taxonomy" id="2944128"/>
    <lineage>
        <taxon>Bacteria</taxon>
        <taxon>Bacillati</taxon>
        <taxon>Actinomycetota</taxon>
        <taxon>Actinomycetes</taxon>
        <taxon>Jatrophihabitantales</taxon>
        <taxon>Jatrophihabitantaceae</taxon>
        <taxon>Jatrophihabitans</taxon>
    </lineage>
</organism>
<sequence>MTAPPSSARRGSYVERFPIPALAGSVRTVWVQSVGDVPYVQRHLPTGGVEVHWPLGGRPHLLGPLTGPLVELIPAGTVVVGVRFQPSSALLGATSLEDIVDQRVAVDDLGYRWVERLGEAMLLAPTPGQALQLLQRFLLRHLPVTRRDPLVDEVVRRLMPWTAVEVATVADEVGLSTSQLRRRCLQALGIGPKALQRTLRFQGFLALAQAGARATGRRGVDGMAGLAVDVGYADQAHLSREVRRLTGLTPTALLGGDLDRCLCGHDHSASYAPFLAARQPRASSKLPGASVRDPFKTRDGARS</sequence>
<dbReference type="Proteomes" id="UP001164693">
    <property type="component" value="Chromosome"/>
</dbReference>
<evidence type="ECO:0000259" key="5">
    <source>
        <dbReference type="PROSITE" id="PS01124"/>
    </source>
</evidence>
<dbReference type="Pfam" id="PF20240">
    <property type="entry name" value="DUF6597"/>
    <property type="match status" value="1"/>
</dbReference>
<dbReference type="Gene3D" id="1.10.10.60">
    <property type="entry name" value="Homeodomain-like"/>
    <property type="match status" value="1"/>
</dbReference>
<feature type="domain" description="HTH araC/xylS-type" evidence="5">
    <location>
        <begin position="148"/>
        <end position="256"/>
    </location>
</feature>
<evidence type="ECO:0000256" key="2">
    <source>
        <dbReference type="ARBA" id="ARBA00023125"/>
    </source>
</evidence>
<name>A0ABY7K388_9ACTN</name>
<evidence type="ECO:0000313" key="7">
    <source>
        <dbReference type="Proteomes" id="UP001164693"/>
    </source>
</evidence>
<dbReference type="InterPro" id="IPR018060">
    <property type="entry name" value="HTH_AraC"/>
</dbReference>
<protein>
    <submittedName>
        <fullName evidence="6">Helix-turn-helix transcriptional regulator</fullName>
    </submittedName>
</protein>
<dbReference type="EMBL" id="CP097463">
    <property type="protein sequence ID" value="WAX57766.1"/>
    <property type="molecule type" value="Genomic_DNA"/>
</dbReference>
<dbReference type="PROSITE" id="PS01124">
    <property type="entry name" value="HTH_ARAC_FAMILY_2"/>
    <property type="match status" value="1"/>
</dbReference>
<dbReference type="PANTHER" id="PTHR46796:SF15">
    <property type="entry name" value="BLL1074 PROTEIN"/>
    <property type="match status" value="1"/>
</dbReference>
<evidence type="ECO:0000256" key="1">
    <source>
        <dbReference type="ARBA" id="ARBA00023015"/>
    </source>
</evidence>
<keyword evidence="3" id="KW-0804">Transcription</keyword>
<keyword evidence="1" id="KW-0805">Transcription regulation</keyword>
<dbReference type="RefSeq" id="WP_269444313.1">
    <property type="nucleotide sequence ID" value="NZ_CP097463.1"/>
</dbReference>
<reference evidence="6" key="1">
    <citation type="submission" date="2022-05" db="EMBL/GenBank/DDBJ databases">
        <title>Jatrophihabitans sp. SB3-54 whole genome sequence.</title>
        <authorList>
            <person name="Suh M.K."/>
            <person name="Eom M.K."/>
            <person name="Kim J.S."/>
            <person name="Kim H.S."/>
            <person name="Do H.E."/>
            <person name="Shin Y.K."/>
            <person name="Lee J.-S."/>
        </authorList>
    </citation>
    <scope>NUCLEOTIDE SEQUENCE</scope>
    <source>
        <strain evidence="6">SB3-54</strain>
    </source>
</reference>
<dbReference type="SMART" id="SM00342">
    <property type="entry name" value="HTH_ARAC"/>
    <property type="match status" value="1"/>
</dbReference>
<gene>
    <name evidence="6" type="ORF">M6B22_03100</name>
</gene>